<organism evidence="1 2">
    <name type="scientific">Candidatus Woesebacteria bacterium GW2011_GWB1_38_5b</name>
    <dbReference type="NCBI Taxonomy" id="1618569"/>
    <lineage>
        <taxon>Bacteria</taxon>
        <taxon>Candidatus Woeseibacteriota</taxon>
    </lineage>
</organism>
<comment type="caution">
    <text evidence="1">The sequence shown here is derived from an EMBL/GenBank/DDBJ whole genome shotgun (WGS) entry which is preliminary data.</text>
</comment>
<reference evidence="1 2" key="1">
    <citation type="journal article" date="2015" name="Nature">
        <title>rRNA introns, odd ribosomes, and small enigmatic genomes across a large radiation of phyla.</title>
        <authorList>
            <person name="Brown C.T."/>
            <person name="Hug L.A."/>
            <person name="Thomas B.C."/>
            <person name="Sharon I."/>
            <person name="Castelle C.J."/>
            <person name="Singh A."/>
            <person name="Wilkins M.J."/>
            <person name="Williams K.H."/>
            <person name="Banfield J.F."/>
        </authorList>
    </citation>
    <scope>NUCLEOTIDE SEQUENCE [LARGE SCALE GENOMIC DNA]</scope>
</reference>
<dbReference type="EMBL" id="LBUZ01000016">
    <property type="protein sequence ID" value="KKQ75164.1"/>
    <property type="molecule type" value="Genomic_DNA"/>
</dbReference>
<protein>
    <submittedName>
        <fullName evidence="1">Uncharacterized protein</fullName>
    </submittedName>
</protein>
<sequence length="57" mass="7011">MSYRQKQLVMQYAEINNVLDFRLKPELKEALNNIHKQLRKLDDDRERIYLEYSQKLA</sequence>
<accession>A0A0G0MND1</accession>
<gene>
    <name evidence="1" type="ORF">US96_C0016G0018</name>
</gene>
<dbReference type="AlphaFoldDB" id="A0A0G0MND1"/>
<proteinExistence type="predicted"/>
<dbReference type="Proteomes" id="UP000034181">
    <property type="component" value="Unassembled WGS sequence"/>
</dbReference>
<evidence type="ECO:0000313" key="2">
    <source>
        <dbReference type="Proteomes" id="UP000034181"/>
    </source>
</evidence>
<evidence type="ECO:0000313" key="1">
    <source>
        <dbReference type="EMBL" id="KKQ75164.1"/>
    </source>
</evidence>
<name>A0A0G0MND1_9BACT</name>